<proteinExistence type="inferred from homology"/>
<accession>A0ABM1GBR0</accession>
<dbReference type="PANTHER" id="PTHR31791:SF47">
    <property type="entry name" value="INACTIVE FRIGIDA-LIKE PROTEIN 2"/>
    <property type="match status" value="1"/>
</dbReference>
<dbReference type="GeneID" id="107013388"/>
<feature type="coiled-coil region" evidence="5">
    <location>
        <begin position="55"/>
        <end position="82"/>
    </location>
</feature>
<dbReference type="InterPro" id="IPR012474">
    <property type="entry name" value="Frigida"/>
</dbReference>
<sequence>MGVLEKISEALYDNEEKTVELRQKILQLILEWGCFDKDLKLPNNCLKGCFTEMEGKEIKDTRESLERKEEELELKWKRLSAARRGFAETVKLREEKLNDQEKMVERLWEEVEFERKQIGDVEEKLMGIHAKEKELNKIQIWIRHETQALELKDQELAEKMEEFQKLQSMKKEYDVNVMGLESVKNELRVIKNNLDNVRKELKENESNLESVKKDVIFEESKLDNAKKEVRVTENNLESLKKDVTFQEGKLDSTTIELRAKESKLEVSKKEIKEKENNLEFVNKALVVKGNRLDGVKKVLRVKEGNLDYLEKELREKDKKMDYVKKELKENENNLESVKKDLTVKESKLDSVKKEIGVEESKLEILKKEVRGKENNLEAVNKALAVKENRLDGVKKVLKVKEGNLDSVEKELRENKKKMNSMKNELAVVENMLDGMKKELTLKESNLDVVLKELREKGKKIDYVNKELREKETDLDSMKKKIAVLGNTLDSMKKELTLKESNLDVVTKELQEKVKNLNIVETELREKMNELESVKNDFKAVAENLNALRKQVESNEEILSSMKEEVEHKEKFLGAMKKKLELQEEHLKSFSESLHLRERELDCTQEAYKLRVEELNSKEKELDSAEEFTKKSYEGFQSEKRQFLVEQGLFEQRMKDVILREERIKDRLEELESRDKHFEDRCRELREKEKQLNGIPNAHLKTEATEDVTVDTVYTTVGNSAVTRFTAIMDGKSLQIFLNEHEKELALMSDYIFEALQMSPDPAKLVLDAMEGFCPPHLRKRETEFEGSVARRSCILLLEQLIRVSPEIQGSVREIARRIANDWKVKIEATEGNQDEILVFLYLLAAYSLVSFFDADELMILLESVAKHDKFAELCRALDMKQNLPCFVQNLLTKQQHLEAIRHAYAFELVDHFPPAAILKDYLECVERNYVNVLEKETSSAEEKIEAIEQRVASVRAVIRCILVYKLQSQYPVEQLEEQIEFLTRQKEDQAALSIICEAKRPEQANVNQMGSTNPSIPTGTKALNSVSVSAKACACTFDHSNTMAIIIMNMSGNNLQNFLNKHSKEHKLLRSEVFSALQMSLDSDMLVLEALEGFYPPNHQREEIGFHRNIIRQSCILLLEQLMELSREIIPEAKLKASKLAFAWKAKMMTEMENHLTILGFLLLVGCYRLSSAFEKEELESLYHKVAHHVNTSKICHVLGISDNTSKKSKRHQAQGCTYESICDNMDINGKRHDVLCHCASSSYCTSDPALLVLDAFLSCHPTKIVRCENFPSVMRAFSDLLDQLRGVSPEIDLHVKKEAFVFASDWYSSLMGSQVNPTEVVAFLQLIAIYKITDSFHPDRLLGLLEKVQPTERVVALVKILGLTDEIQYLVQNLRDKKQWLVAFNYVYAFELVNLVSPVLLLKDYVSYSKQIAKRILHAGNSSYEAQIKAINCEIYALRNAVRHIVDRGLQSEYSPFCLERQIERLQYQISNLRRSDSNWDLTAMSQQHEPNNGTYESGTFAQVRKEFTRKRSAPAGETYAIYRAQQTQYFKRHCHLSMRR</sequence>
<evidence type="ECO:0000256" key="1">
    <source>
        <dbReference type="ARBA" id="ARBA00008956"/>
    </source>
</evidence>
<dbReference type="PANTHER" id="PTHR31791">
    <property type="entry name" value="FRIGIDA-LIKE PROTEIN 3-RELATED"/>
    <property type="match status" value="1"/>
</dbReference>
<dbReference type="SUPFAM" id="SSF57997">
    <property type="entry name" value="Tropomyosin"/>
    <property type="match status" value="1"/>
</dbReference>
<feature type="coiled-coil region" evidence="5">
    <location>
        <begin position="653"/>
        <end position="687"/>
    </location>
</feature>
<dbReference type="RefSeq" id="XP_015068796.1">
    <property type="nucleotide sequence ID" value="XM_015213310.2"/>
</dbReference>
<dbReference type="Pfam" id="PF07899">
    <property type="entry name" value="Frigida"/>
    <property type="match status" value="3"/>
</dbReference>
<comment type="similarity">
    <text evidence="1">Belongs to the Frigida family.</text>
</comment>
<gene>
    <name evidence="7" type="primary">LOC107013388</name>
</gene>
<evidence type="ECO:0000313" key="7">
    <source>
        <dbReference type="RefSeq" id="XP_015068796.1"/>
    </source>
</evidence>
<keyword evidence="4" id="KW-0287">Flowering</keyword>
<organism evidence="6 7">
    <name type="scientific">Solanum pennellii</name>
    <name type="common">Tomato</name>
    <name type="synonym">Lycopersicon pennellii</name>
    <dbReference type="NCBI Taxonomy" id="28526"/>
    <lineage>
        <taxon>Eukaryota</taxon>
        <taxon>Viridiplantae</taxon>
        <taxon>Streptophyta</taxon>
        <taxon>Embryophyta</taxon>
        <taxon>Tracheophyta</taxon>
        <taxon>Spermatophyta</taxon>
        <taxon>Magnoliopsida</taxon>
        <taxon>eudicotyledons</taxon>
        <taxon>Gunneridae</taxon>
        <taxon>Pentapetalae</taxon>
        <taxon>asterids</taxon>
        <taxon>lamiids</taxon>
        <taxon>Solanales</taxon>
        <taxon>Solanaceae</taxon>
        <taxon>Solanoideae</taxon>
        <taxon>Solaneae</taxon>
        <taxon>Solanum</taxon>
        <taxon>Solanum subgen. Lycopersicon</taxon>
    </lineage>
</organism>
<evidence type="ECO:0000256" key="4">
    <source>
        <dbReference type="ARBA" id="ARBA00023089"/>
    </source>
</evidence>
<reference evidence="7" key="2">
    <citation type="submission" date="2025-08" db="UniProtKB">
        <authorList>
            <consortium name="RefSeq"/>
        </authorList>
    </citation>
    <scope>IDENTIFICATION</scope>
</reference>
<evidence type="ECO:0000256" key="2">
    <source>
        <dbReference type="ARBA" id="ARBA00022473"/>
    </source>
</evidence>
<keyword evidence="3" id="KW-0221">Differentiation</keyword>
<evidence type="ECO:0000256" key="3">
    <source>
        <dbReference type="ARBA" id="ARBA00022782"/>
    </source>
</evidence>
<evidence type="ECO:0000313" key="6">
    <source>
        <dbReference type="Proteomes" id="UP000694930"/>
    </source>
</evidence>
<dbReference type="Gene3D" id="1.10.287.1490">
    <property type="match status" value="1"/>
</dbReference>
<keyword evidence="5" id="KW-0175">Coiled coil</keyword>
<evidence type="ECO:0000256" key="5">
    <source>
        <dbReference type="SAM" id="Coils"/>
    </source>
</evidence>
<reference evidence="6" key="1">
    <citation type="journal article" date="2014" name="Nat. Genet.">
        <title>The genome of the stress-tolerant wild tomato species Solanum pennellii.</title>
        <authorList>
            <person name="Bolger A."/>
            <person name="Scossa F."/>
            <person name="Bolger M.E."/>
            <person name="Lanz C."/>
            <person name="Maumus F."/>
            <person name="Tohge T."/>
            <person name="Quesneville H."/>
            <person name="Alseekh S."/>
            <person name="Sorensen I."/>
            <person name="Lichtenstein G."/>
            <person name="Fich E.A."/>
            <person name="Conte M."/>
            <person name="Keller H."/>
            <person name="Schneeberger K."/>
            <person name="Schwacke R."/>
            <person name="Ofner I."/>
            <person name="Vrebalov J."/>
            <person name="Xu Y."/>
            <person name="Osorio S."/>
            <person name="Aflitos S.A."/>
            <person name="Schijlen E."/>
            <person name="Jimenez-Gomez J.M."/>
            <person name="Ryngajllo M."/>
            <person name="Kimura S."/>
            <person name="Kumar R."/>
            <person name="Koenig D."/>
            <person name="Headland L.R."/>
            <person name="Maloof J.N."/>
            <person name="Sinha N."/>
            <person name="van Ham R.C."/>
            <person name="Lankhorst R.K."/>
            <person name="Mao L."/>
            <person name="Vogel A."/>
            <person name="Arsova B."/>
            <person name="Panstruga R."/>
            <person name="Fei Z."/>
            <person name="Rose J.K."/>
            <person name="Zamir D."/>
            <person name="Carrari F."/>
            <person name="Giovannoni J.J."/>
            <person name="Weigel D."/>
            <person name="Usadel B."/>
            <person name="Fernie A.R."/>
        </authorList>
    </citation>
    <scope>NUCLEOTIDE SEQUENCE [LARGE SCALE GENOMIC DNA]</scope>
    <source>
        <strain evidence="6">cv. LA0716</strain>
    </source>
</reference>
<protein>
    <submittedName>
        <fullName evidence="7">FRIGIDA-like protein 5</fullName>
    </submittedName>
</protein>
<keyword evidence="6" id="KW-1185">Reference proteome</keyword>
<keyword evidence="2" id="KW-0217">Developmental protein</keyword>
<feature type="coiled-coil region" evidence="5">
    <location>
        <begin position="930"/>
        <end position="992"/>
    </location>
</feature>
<feature type="coiled-coil region" evidence="5">
    <location>
        <begin position="149"/>
        <end position="564"/>
    </location>
</feature>
<dbReference type="Gene3D" id="1.10.287.620">
    <property type="entry name" value="Helix Hairpins"/>
    <property type="match status" value="1"/>
</dbReference>
<dbReference type="Proteomes" id="UP000694930">
    <property type="component" value="Chromosome 1"/>
</dbReference>
<name>A0ABM1GBR0_SOLPN</name>